<evidence type="ECO:0000313" key="1">
    <source>
        <dbReference type="EMBL" id="MFC0274679.1"/>
    </source>
</evidence>
<organism evidence="1 2">
    <name type="scientific">Metabacillus herbersteinensis</name>
    <dbReference type="NCBI Taxonomy" id="283816"/>
    <lineage>
        <taxon>Bacteria</taxon>
        <taxon>Bacillati</taxon>
        <taxon>Bacillota</taxon>
        <taxon>Bacilli</taxon>
        <taxon>Bacillales</taxon>
        <taxon>Bacillaceae</taxon>
        <taxon>Metabacillus</taxon>
    </lineage>
</organism>
<keyword evidence="2" id="KW-1185">Reference proteome</keyword>
<dbReference type="Proteomes" id="UP001589854">
    <property type="component" value="Unassembled WGS sequence"/>
</dbReference>
<name>A0ABV6GM58_9BACI</name>
<sequence>MKSLQDALYNWLTIKVVADARMDDTAAQDTADIFLRILRNEHHIHTINVEREELMYLITYQVDENEKTVKFPTELIDVMLNQMIDEPEKFKNYPNK</sequence>
<accession>A0ABV6GM58</accession>
<evidence type="ECO:0000313" key="2">
    <source>
        <dbReference type="Proteomes" id="UP001589854"/>
    </source>
</evidence>
<comment type="caution">
    <text evidence="1">The sequence shown here is derived from an EMBL/GenBank/DDBJ whole genome shotgun (WGS) entry which is preliminary data.</text>
</comment>
<dbReference type="EMBL" id="JBHLVO010000042">
    <property type="protein sequence ID" value="MFC0274679.1"/>
    <property type="molecule type" value="Genomic_DNA"/>
</dbReference>
<dbReference type="RefSeq" id="WP_378939168.1">
    <property type="nucleotide sequence ID" value="NZ_JBHLVO010000042.1"/>
</dbReference>
<reference evidence="1 2" key="1">
    <citation type="submission" date="2024-09" db="EMBL/GenBank/DDBJ databases">
        <authorList>
            <person name="Sun Q."/>
            <person name="Mori K."/>
        </authorList>
    </citation>
    <scope>NUCLEOTIDE SEQUENCE [LARGE SCALE GENOMIC DNA]</scope>
    <source>
        <strain evidence="1 2">CCM 7228</strain>
    </source>
</reference>
<proteinExistence type="predicted"/>
<gene>
    <name evidence="1" type="ORF">ACFFIX_25465</name>
</gene>
<protein>
    <submittedName>
        <fullName evidence="1">Uncharacterized protein</fullName>
    </submittedName>
</protein>